<evidence type="ECO:0000256" key="7">
    <source>
        <dbReference type="SAM" id="Phobius"/>
    </source>
</evidence>
<comment type="cofactor">
    <cofactor evidence="1 6">
        <name>FAD</name>
        <dbReference type="ChEBI" id="CHEBI:57692"/>
    </cofactor>
</comment>
<dbReference type="SUPFAM" id="SSF51905">
    <property type="entry name" value="FAD/NAD(P)-binding domain"/>
    <property type="match status" value="1"/>
</dbReference>
<organism evidence="9 10">
    <name type="scientific">Roridomyces roridus</name>
    <dbReference type="NCBI Taxonomy" id="1738132"/>
    <lineage>
        <taxon>Eukaryota</taxon>
        <taxon>Fungi</taxon>
        <taxon>Dikarya</taxon>
        <taxon>Basidiomycota</taxon>
        <taxon>Agaricomycotina</taxon>
        <taxon>Agaricomycetes</taxon>
        <taxon>Agaricomycetidae</taxon>
        <taxon>Agaricales</taxon>
        <taxon>Marasmiineae</taxon>
        <taxon>Mycenaceae</taxon>
        <taxon>Roridomyces</taxon>
    </lineage>
</organism>
<feature type="transmembrane region" description="Helical" evidence="7">
    <location>
        <begin position="291"/>
        <end position="313"/>
    </location>
</feature>
<keyword evidence="3" id="KW-0285">Flavoprotein</keyword>
<evidence type="ECO:0000259" key="8">
    <source>
        <dbReference type="PROSITE" id="PS00624"/>
    </source>
</evidence>
<keyword evidence="7" id="KW-0472">Membrane</keyword>
<dbReference type="Gene3D" id="3.30.410.40">
    <property type="match status" value="1"/>
</dbReference>
<dbReference type="SUPFAM" id="SSF54373">
    <property type="entry name" value="FAD-linked reductases, C-terminal domain"/>
    <property type="match status" value="1"/>
</dbReference>
<keyword evidence="7" id="KW-1133">Transmembrane helix</keyword>
<dbReference type="PANTHER" id="PTHR11552">
    <property type="entry name" value="GLUCOSE-METHANOL-CHOLINE GMC OXIDOREDUCTASE"/>
    <property type="match status" value="1"/>
</dbReference>
<dbReference type="PROSITE" id="PS00624">
    <property type="entry name" value="GMC_OXRED_2"/>
    <property type="match status" value="1"/>
</dbReference>
<proteinExistence type="inferred from homology"/>
<evidence type="ECO:0000313" key="9">
    <source>
        <dbReference type="EMBL" id="KAJ7631225.1"/>
    </source>
</evidence>
<feature type="binding site" evidence="6">
    <location>
        <position position="186"/>
    </location>
    <ligand>
        <name>FAD</name>
        <dbReference type="ChEBI" id="CHEBI:57692"/>
    </ligand>
</feature>
<comment type="caution">
    <text evidence="9">The sequence shown here is derived from an EMBL/GenBank/DDBJ whole genome shotgun (WGS) entry which is preliminary data.</text>
</comment>
<comment type="similarity">
    <text evidence="2">Belongs to the GMC oxidoreductase family.</text>
</comment>
<dbReference type="InterPro" id="IPR036188">
    <property type="entry name" value="FAD/NAD-bd_sf"/>
</dbReference>
<dbReference type="Gene3D" id="3.50.50.60">
    <property type="entry name" value="FAD/NAD(P)-binding domain"/>
    <property type="match status" value="2"/>
</dbReference>
<dbReference type="AlphaFoldDB" id="A0AAD7FPR7"/>
<feature type="domain" description="Glucose-methanol-choline oxidoreductase N-terminal" evidence="8">
    <location>
        <begin position="227"/>
        <end position="241"/>
    </location>
</feature>
<dbReference type="InterPro" id="IPR027424">
    <property type="entry name" value="Glucose_Oxidase_domain_2"/>
</dbReference>
<keyword evidence="10" id="KW-1185">Reference proteome</keyword>
<keyword evidence="5" id="KW-0560">Oxidoreductase</keyword>
<evidence type="ECO:0000256" key="1">
    <source>
        <dbReference type="ARBA" id="ARBA00001974"/>
    </source>
</evidence>
<dbReference type="Pfam" id="PF00732">
    <property type="entry name" value="GMC_oxred_N"/>
    <property type="match status" value="1"/>
</dbReference>
<dbReference type="Pfam" id="PF05199">
    <property type="entry name" value="GMC_oxred_C"/>
    <property type="match status" value="1"/>
</dbReference>
<dbReference type="GO" id="GO:0016614">
    <property type="term" value="F:oxidoreductase activity, acting on CH-OH group of donors"/>
    <property type="evidence" value="ECO:0007669"/>
    <property type="project" value="InterPro"/>
</dbReference>
<dbReference type="PIRSF" id="PIRSF000137">
    <property type="entry name" value="Alcohol_oxidase"/>
    <property type="match status" value="1"/>
</dbReference>
<dbReference type="EMBL" id="JARKIF010000009">
    <property type="protein sequence ID" value="KAJ7631225.1"/>
    <property type="molecule type" value="Genomic_DNA"/>
</dbReference>
<evidence type="ECO:0000256" key="6">
    <source>
        <dbReference type="PIRSR" id="PIRSR000137-2"/>
    </source>
</evidence>
<evidence type="ECO:0000256" key="5">
    <source>
        <dbReference type="ARBA" id="ARBA00023002"/>
    </source>
</evidence>
<protein>
    <submittedName>
        <fullName evidence="9">GMC oxidoreductase</fullName>
    </submittedName>
</protein>
<dbReference type="InterPro" id="IPR007867">
    <property type="entry name" value="GMC_OxRtase_C"/>
</dbReference>
<evidence type="ECO:0000256" key="2">
    <source>
        <dbReference type="ARBA" id="ARBA00010790"/>
    </source>
</evidence>
<keyword evidence="7" id="KW-0812">Transmembrane</keyword>
<keyword evidence="4 6" id="KW-0274">FAD</keyword>
<reference evidence="9" key="1">
    <citation type="submission" date="2023-03" db="EMBL/GenBank/DDBJ databases">
        <title>Massive genome expansion in bonnet fungi (Mycena s.s.) driven by repeated elements and novel gene families across ecological guilds.</title>
        <authorList>
            <consortium name="Lawrence Berkeley National Laboratory"/>
            <person name="Harder C.B."/>
            <person name="Miyauchi S."/>
            <person name="Viragh M."/>
            <person name="Kuo A."/>
            <person name="Thoen E."/>
            <person name="Andreopoulos B."/>
            <person name="Lu D."/>
            <person name="Skrede I."/>
            <person name="Drula E."/>
            <person name="Henrissat B."/>
            <person name="Morin E."/>
            <person name="Kohler A."/>
            <person name="Barry K."/>
            <person name="LaButti K."/>
            <person name="Morin E."/>
            <person name="Salamov A."/>
            <person name="Lipzen A."/>
            <person name="Mereny Z."/>
            <person name="Hegedus B."/>
            <person name="Baldrian P."/>
            <person name="Stursova M."/>
            <person name="Weitz H."/>
            <person name="Taylor A."/>
            <person name="Grigoriev I.V."/>
            <person name="Nagy L.G."/>
            <person name="Martin F."/>
            <person name="Kauserud H."/>
        </authorList>
    </citation>
    <scope>NUCLEOTIDE SEQUENCE</scope>
    <source>
        <strain evidence="9">9284</strain>
    </source>
</reference>
<dbReference type="InterPro" id="IPR012132">
    <property type="entry name" value="GMC_OxRdtase"/>
</dbReference>
<dbReference type="Gene3D" id="3.30.560.10">
    <property type="entry name" value="Glucose Oxidase, domain 3"/>
    <property type="match status" value="1"/>
</dbReference>
<dbReference type="InterPro" id="IPR000172">
    <property type="entry name" value="GMC_OxRdtase_N"/>
</dbReference>
<name>A0AAD7FPR7_9AGAR</name>
<dbReference type="Gene3D" id="4.10.450.10">
    <property type="entry name" value="Glucose Oxidase, domain 2"/>
    <property type="match status" value="1"/>
</dbReference>
<dbReference type="Proteomes" id="UP001221142">
    <property type="component" value="Unassembled WGS sequence"/>
</dbReference>
<gene>
    <name evidence="9" type="ORF">FB45DRAFT_917881</name>
</gene>
<accession>A0AAD7FPR7</accession>
<dbReference type="GO" id="GO:0050660">
    <property type="term" value="F:flavin adenine dinucleotide binding"/>
    <property type="evidence" value="ECO:0007669"/>
    <property type="project" value="InterPro"/>
</dbReference>
<evidence type="ECO:0000256" key="3">
    <source>
        <dbReference type="ARBA" id="ARBA00022630"/>
    </source>
</evidence>
<sequence>MFSSYTALRIADLRDEYDYIIVGGGTAGCVLASRLSENEAVSVLLLERGPLFFSDSSSVIKSIAQTHVDGREIEIKGGNCLGRSSRINALLSGLPAESNAWTKSGTWDYDNLQSLFVKSETNLDYNEHIIKVSSELGIPYDPNYPALGCAKMHYNSQRPSTFTAFLPPHVVRSRAQRLHICPNTLVSRIELADLTTSVTTEGVWVQSPGVSQRRLIRACNEVILCAGPIGSPHLLLLSGIGPNDHLREHGVVVKKDLPAVGSNLQDPLTIPVSDSLAKQLPPAPWLVLKELVLFVFFGLGLLLSPVLELSVFIQSRRLDENFTVRSTGQDMNKFIPEVMPIARAQVAKYPWGVVMLRPESRGSVRLASMDPEAAPAVDPNYLSSTHDVEVLRKAVGFALRLKGPTLDYHTPNVNSDEEIDGYVRANCQSTYHYSSTCRMGASDGTSVVDEQLRVHGIIGLRVADSSVFPESPSTDLAAATVVIAEKCADLLQSPFRNQYTRTCS</sequence>
<evidence type="ECO:0000313" key="10">
    <source>
        <dbReference type="Proteomes" id="UP001221142"/>
    </source>
</evidence>
<evidence type="ECO:0000256" key="4">
    <source>
        <dbReference type="ARBA" id="ARBA00022827"/>
    </source>
</evidence>
<dbReference type="PANTHER" id="PTHR11552:SF219">
    <property type="entry name" value="GLUCOSE-METHANOL-CHOLINE OXIDOREDUCTASE N-TERMINAL DOMAIN-CONTAINING PROTEIN"/>
    <property type="match status" value="1"/>
</dbReference>